<sequence length="203" mass="22886">MNTTKLNSAIISTIVIAICATLLGIGLALLFEPPKIIENPIETIITIETIIKEPSNEWRKQDTYLDSLQTADSLRIVYLKKRITQRENTINRLKTIIFNDTTKTTNEADSIIRSQDSTINDLGNEAEIYSRKLHTANEKIVIRDSVIAERDSTIILCNEIMKKQSTTIAEMRNKATKKDFWQKVKDKGLIIGGTAIAILILVK</sequence>
<protein>
    <submittedName>
        <fullName evidence="2">Uncharacterized protein</fullName>
    </submittedName>
</protein>
<evidence type="ECO:0000256" key="1">
    <source>
        <dbReference type="SAM" id="Phobius"/>
    </source>
</evidence>
<reference evidence="2" key="1">
    <citation type="submission" date="2020-05" db="EMBL/GenBank/DDBJ databases">
        <authorList>
            <person name="Chiriac C."/>
            <person name="Salcher M."/>
            <person name="Ghai R."/>
            <person name="Kavagutti S V."/>
        </authorList>
    </citation>
    <scope>NUCLEOTIDE SEQUENCE</scope>
</reference>
<proteinExistence type="predicted"/>
<accession>A0A6J7X5J9</accession>
<gene>
    <name evidence="2" type="ORF">UFOVP756_16</name>
</gene>
<feature type="transmembrane region" description="Helical" evidence="1">
    <location>
        <begin position="6"/>
        <end position="31"/>
    </location>
</feature>
<keyword evidence="1" id="KW-0812">Transmembrane</keyword>
<keyword evidence="1" id="KW-1133">Transmembrane helix</keyword>
<name>A0A6J7X5J9_9CAUD</name>
<organism evidence="2">
    <name type="scientific">uncultured Caudovirales phage</name>
    <dbReference type="NCBI Taxonomy" id="2100421"/>
    <lineage>
        <taxon>Viruses</taxon>
        <taxon>Duplodnaviria</taxon>
        <taxon>Heunggongvirae</taxon>
        <taxon>Uroviricota</taxon>
        <taxon>Caudoviricetes</taxon>
        <taxon>Peduoviridae</taxon>
        <taxon>Maltschvirus</taxon>
        <taxon>Maltschvirus maltsch</taxon>
    </lineage>
</organism>
<keyword evidence="1" id="KW-0472">Membrane</keyword>
<evidence type="ECO:0000313" key="2">
    <source>
        <dbReference type="EMBL" id="CAB5225895.1"/>
    </source>
</evidence>
<dbReference type="EMBL" id="LR798354">
    <property type="protein sequence ID" value="CAB5225895.1"/>
    <property type="molecule type" value="Genomic_DNA"/>
</dbReference>